<keyword evidence="4" id="KW-0479">Metal-binding</keyword>
<evidence type="ECO:0000256" key="1">
    <source>
        <dbReference type="ARBA" id="ARBA00012928"/>
    </source>
</evidence>
<evidence type="ECO:0000256" key="3">
    <source>
        <dbReference type="ARBA" id="ARBA00023027"/>
    </source>
</evidence>
<feature type="binding site" evidence="4">
    <location>
        <position position="129"/>
    </location>
    <ligand>
        <name>Zn(2+)</name>
        <dbReference type="ChEBI" id="CHEBI:29105"/>
    </ligand>
</feature>
<keyword evidence="2" id="KW-0808">Transferase</keyword>
<organism evidence="6 7">
    <name type="scientific">Trueperella pecoris</name>
    <dbReference type="NCBI Taxonomy" id="2733571"/>
    <lineage>
        <taxon>Bacteria</taxon>
        <taxon>Bacillati</taxon>
        <taxon>Actinomycetota</taxon>
        <taxon>Actinomycetes</taxon>
        <taxon>Actinomycetales</taxon>
        <taxon>Actinomycetaceae</taxon>
        <taxon>Trueperella</taxon>
    </lineage>
</organism>
<dbReference type="Gene3D" id="3.40.50.1220">
    <property type="entry name" value="TPP-binding domain"/>
    <property type="match status" value="1"/>
</dbReference>
<gene>
    <name evidence="6" type="ORF">INS88_01235</name>
</gene>
<feature type="binding site" evidence="4">
    <location>
        <position position="181"/>
    </location>
    <ligand>
        <name>Zn(2+)</name>
        <dbReference type="ChEBI" id="CHEBI:29105"/>
    </ligand>
</feature>
<dbReference type="SUPFAM" id="SSF52467">
    <property type="entry name" value="DHS-like NAD/FAD-binding domain"/>
    <property type="match status" value="1"/>
</dbReference>
<proteinExistence type="predicted"/>
<dbReference type="Proteomes" id="UP000595053">
    <property type="component" value="Chromosome"/>
</dbReference>
<dbReference type="InterPro" id="IPR050134">
    <property type="entry name" value="NAD-dep_sirtuin_deacylases"/>
</dbReference>
<dbReference type="PANTHER" id="PTHR11085:SF10">
    <property type="entry name" value="NAD-DEPENDENT PROTEIN DEACYLASE SIRTUIN-5, MITOCHONDRIAL-RELATED"/>
    <property type="match status" value="1"/>
</dbReference>
<feature type="binding site" evidence="4">
    <location>
        <position position="184"/>
    </location>
    <ligand>
        <name>Zn(2+)</name>
        <dbReference type="ChEBI" id="CHEBI:29105"/>
    </ligand>
</feature>
<evidence type="ECO:0000313" key="7">
    <source>
        <dbReference type="Proteomes" id="UP000595053"/>
    </source>
</evidence>
<dbReference type="PANTHER" id="PTHR11085">
    <property type="entry name" value="NAD-DEPENDENT PROTEIN DEACYLASE SIRTUIN-5, MITOCHONDRIAL-RELATED"/>
    <property type="match status" value="1"/>
</dbReference>
<accession>A0A7M1QX13</accession>
<feature type="active site" description="Proton acceptor" evidence="4">
    <location>
        <position position="121"/>
    </location>
</feature>
<dbReference type="GO" id="GO:0046872">
    <property type="term" value="F:metal ion binding"/>
    <property type="evidence" value="ECO:0007669"/>
    <property type="project" value="UniProtKB-KW"/>
</dbReference>
<dbReference type="Pfam" id="PF02146">
    <property type="entry name" value="SIR2"/>
    <property type="match status" value="1"/>
</dbReference>
<feature type="domain" description="Deacetylase sirtuin-type" evidence="5">
    <location>
        <begin position="2"/>
        <end position="278"/>
    </location>
</feature>
<dbReference type="GO" id="GO:0017136">
    <property type="term" value="F:histone deacetylase activity, NAD-dependent"/>
    <property type="evidence" value="ECO:0007669"/>
    <property type="project" value="TreeGrafter"/>
</dbReference>
<keyword evidence="7" id="KW-1185">Reference proteome</keyword>
<dbReference type="GO" id="GO:0070403">
    <property type="term" value="F:NAD+ binding"/>
    <property type="evidence" value="ECO:0007669"/>
    <property type="project" value="InterPro"/>
</dbReference>
<keyword evidence="4" id="KW-0862">Zinc</keyword>
<dbReference type="InterPro" id="IPR026590">
    <property type="entry name" value="Ssirtuin_cat_dom"/>
</dbReference>
<feature type="binding site" evidence="4">
    <location>
        <position position="132"/>
    </location>
    <ligand>
        <name>Zn(2+)</name>
        <dbReference type="ChEBI" id="CHEBI:29105"/>
    </ligand>
</feature>
<name>A0A7M1QX13_9ACTO</name>
<evidence type="ECO:0000313" key="6">
    <source>
        <dbReference type="EMBL" id="QOR45885.1"/>
    </source>
</evidence>
<protein>
    <recommendedName>
        <fullName evidence="1">protein acetyllysine N-acetyltransferase</fullName>
        <ecNumber evidence="1">2.3.1.286</ecNumber>
    </recommendedName>
</protein>
<dbReference type="InterPro" id="IPR029035">
    <property type="entry name" value="DHS-like_NAD/FAD-binding_dom"/>
</dbReference>
<dbReference type="AlphaFoldDB" id="A0A7M1QX13"/>
<dbReference type="Gene3D" id="3.30.1600.10">
    <property type="entry name" value="SIR2/SIRT2 'Small Domain"/>
    <property type="match status" value="1"/>
</dbReference>
<reference evidence="6 7" key="1">
    <citation type="submission" date="2020-10" db="EMBL/GenBank/DDBJ databases">
        <title>Trueperella pecoris sp. nov. isolated from bovine and porcine specimens.</title>
        <authorList>
            <person name="Schoenecker L."/>
            <person name="Schnydrig P."/>
            <person name="Brodard I."/>
            <person name="Thomann A."/>
            <person name="Hemphill A."/>
            <person name="Rodriguez-Campos S."/>
            <person name="Perreten V."/>
            <person name="Jores J."/>
            <person name="Kittl S."/>
        </authorList>
    </citation>
    <scope>NUCLEOTIDE SEQUENCE [LARGE SCALE GENOMIC DNA]</scope>
    <source>
        <strain evidence="6 7">15A0121</strain>
    </source>
</reference>
<evidence type="ECO:0000256" key="2">
    <source>
        <dbReference type="ARBA" id="ARBA00022679"/>
    </source>
</evidence>
<keyword evidence="3" id="KW-0520">NAD</keyword>
<dbReference type="InterPro" id="IPR026591">
    <property type="entry name" value="Sirtuin_cat_small_dom_sf"/>
</dbReference>
<sequence length="283" mass="30402">MVISDPLEAAEALAELMRGRRTLAITGAGVSTDSGLPDYRGRGTTEKPSIDFDMFVSDAVWQRWVWQRNHETWRQFSNLEPSGAHLALARLEVAGHITGVATQNIDGLHTKAGSRNVWELHGSFDRVQCLNCGTEFARDIYAQALEELNPGWPQYDRDPAVLATADRRHDAETSPFVVAPCPSCGGLVKPAVIFFGESLPSAEMEAAMQAATDCDVALIAGTSLAVSTGLWVVRQAWANGADLAIINYGPTAADAINDLRIDAGVSPTLTLLAHILAPEVPKA</sequence>
<dbReference type="InterPro" id="IPR003000">
    <property type="entry name" value="Sirtuin"/>
</dbReference>
<dbReference type="EC" id="2.3.1.286" evidence="1"/>
<dbReference type="EMBL" id="CP063213">
    <property type="protein sequence ID" value="QOR45885.1"/>
    <property type="molecule type" value="Genomic_DNA"/>
</dbReference>
<evidence type="ECO:0000256" key="4">
    <source>
        <dbReference type="PROSITE-ProRule" id="PRU00236"/>
    </source>
</evidence>
<dbReference type="PROSITE" id="PS50305">
    <property type="entry name" value="SIRTUIN"/>
    <property type="match status" value="1"/>
</dbReference>
<evidence type="ECO:0000259" key="5">
    <source>
        <dbReference type="PROSITE" id="PS50305"/>
    </source>
</evidence>
<dbReference type="RefSeq" id="WP_197551339.1">
    <property type="nucleotide sequence ID" value="NZ_CP063213.1"/>
</dbReference>